<comment type="caution">
    <text evidence="7">The sequence shown here is derived from an EMBL/GenBank/DDBJ whole genome shotgun (WGS) entry which is preliminary data.</text>
</comment>
<dbReference type="InterPro" id="IPR036163">
    <property type="entry name" value="HMA_dom_sf"/>
</dbReference>
<feature type="compositionally biased region" description="Polar residues" evidence="5">
    <location>
        <begin position="198"/>
        <end position="216"/>
    </location>
</feature>
<feature type="compositionally biased region" description="Polar residues" evidence="5">
    <location>
        <begin position="110"/>
        <end position="123"/>
    </location>
</feature>
<feature type="domain" description="HMA" evidence="6">
    <location>
        <begin position="12"/>
        <end position="75"/>
    </location>
</feature>
<dbReference type="AlphaFoldDB" id="A0A835UBI5"/>
<accession>A0A835UBI5</accession>
<keyword evidence="3" id="KW-0449">Lipoprotein</keyword>
<dbReference type="PROSITE" id="PS50846">
    <property type="entry name" value="HMA_2"/>
    <property type="match status" value="1"/>
</dbReference>
<dbReference type="PANTHER" id="PTHR45868">
    <property type="entry name" value="HEAVY METAL-ASSOCIATED ISOPRENYLATED PLANT PROTEIN 33-RELATED"/>
    <property type="match status" value="1"/>
</dbReference>
<evidence type="ECO:0000259" key="6">
    <source>
        <dbReference type="PROSITE" id="PS50846"/>
    </source>
</evidence>
<reference evidence="7 8" key="1">
    <citation type="journal article" date="2020" name="Nat. Food">
        <title>A phased Vanilla planifolia genome enables genetic improvement of flavour and production.</title>
        <authorList>
            <person name="Hasing T."/>
            <person name="Tang H."/>
            <person name="Brym M."/>
            <person name="Khazi F."/>
            <person name="Huang T."/>
            <person name="Chambers A.H."/>
        </authorList>
    </citation>
    <scope>NUCLEOTIDE SEQUENCE [LARGE SCALE GENOMIC DNA]</scope>
    <source>
        <tissue evidence="7">Leaf</tissue>
    </source>
</reference>
<protein>
    <recommendedName>
        <fullName evidence="6">HMA domain-containing protein</fullName>
    </recommendedName>
</protein>
<keyword evidence="8" id="KW-1185">Reference proteome</keyword>
<evidence type="ECO:0000313" key="8">
    <source>
        <dbReference type="Proteomes" id="UP000636800"/>
    </source>
</evidence>
<gene>
    <name evidence="7" type="ORF">HPP92_024417</name>
</gene>
<evidence type="ECO:0000256" key="5">
    <source>
        <dbReference type="SAM" id="MobiDB-lite"/>
    </source>
</evidence>
<dbReference type="GO" id="GO:0046872">
    <property type="term" value="F:metal ion binding"/>
    <property type="evidence" value="ECO:0007669"/>
    <property type="project" value="UniProtKB-KW"/>
</dbReference>
<evidence type="ECO:0000313" key="7">
    <source>
        <dbReference type="EMBL" id="KAG0455125.1"/>
    </source>
</evidence>
<name>A0A835UBI5_VANPL</name>
<dbReference type="Gene3D" id="3.30.70.100">
    <property type="match status" value="1"/>
</dbReference>
<dbReference type="InterPro" id="IPR006121">
    <property type="entry name" value="HMA_dom"/>
</dbReference>
<feature type="region of interest" description="Disordered" evidence="5">
    <location>
        <begin position="173"/>
        <end position="223"/>
    </location>
</feature>
<dbReference type="OrthoDB" id="10248373at2759"/>
<keyword evidence="1" id="KW-0488">Methylation</keyword>
<proteinExistence type="inferred from homology"/>
<dbReference type="PANTHER" id="PTHR45868:SF19">
    <property type="entry name" value="HEAVY METAL-ASSOCIATED ISOPRENYLATED PLANT PROTEIN 37"/>
    <property type="match status" value="1"/>
</dbReference>
<comment type="similarity">
    <text evidence="4">Belongs to the HIPP family.</text>
</comment>
<keyword evidence="2" id="KW-0479">Metal-binding</keyword>
<dbReference type="SUPFAM" id="SSF55008">
    <property type="entry name" value="HMA, heavy metal-associated domain"/>
    <property type="match status" value="1"/>
</dbReference>
<dbReference type="EMBL" id="JADCNL010000013">
    <property type="protein sequence ID" value="KAG0455125.1"/>
    <property type="molecule type" value="Genomic_DNA"/>
</dbReference>
<evidence type="ECO:0000256" key="1">
    <source>
        <dbReference type="ARBA" id="ARBA00022481"/>
    </source>
</evidence>
<organism evidence="7 8">
    <name type="scientific">Vanilla planifolia</name>
    <name type="common">Vanilla</name>
    <dbReference type="NCBI Taxonomy" id="51239"/>
    <lineage>
        <taxon>Eukaryota</taxon>
        <taxon>Viridiplantae</taxon>
        <taxon>Streptophyta</taxon>
        <taxon>Embryophyta</taxon>
        <taxon>Tracheophyta</taxon>
        <taxon>Spermatophyta</taxon>
        <taxon>Magnoliopsida</taxon>
        <taxon>Liliopsida</taxon>
        <taxon>Asparagales</taxon>
        <taxon>Orchidaceae</taxon>
        <taxon>Vanilloideae</taxon>
        <taxon>Vanilleae</taxon>
        <taxon>Vanilla</taxon>
    </lineage>
</organism>
<evidence type="ECO:0000256" key="4">
    <source>
        <dbReference type="ARBA" id="ARBA00024045"/>
    </source>
</evidence>
<dbReference type="CDD" id="cd00371">
    <property type="entry name" value="HMA"/>
    <property type="match status" value="1"/>
</dbReference>
<dbReference type="Proteomes" id="UP000636800">
    <property type="component" value="Chromosome 13"/>
</dbReference>
<sequence>MTRDEDFKLLRIQTTFLKVHIHCDGCKQEVKKLLQRIEGVYTVAIDAELQKVIVSGNVDSSTLIKKLARSGKHAELWNKKPNNSNLQTKMITNNNHPRYPSQLVKDSPAKNKNGNNKPQPTQGLMQGLKAFKSQHANLDYPLISDEEDEDEDEDDEEDDLGFLTDKLNQFSLLKQANPAAPPPTYEKTNGGGRKATEPNHNQNQNHVGMKSQNGSELNGFRSLPHLTNGFPSAIAGGFGLGNNPMVQPSQMMNFHTAQCHPSSMTNPRNFNNNNNNSVMQTQVMYNKSPQMHPYTGYYSLYYPSPHYKLEYGAHLFNDENTGSCVMM</sequence>
<evidence type="ECO:0000256" key="3">
    <source>
        <dbReference type="ARBA" id="ARBA00023289"/>
    </source>
</evidence>
<feature type="region of interest" description="Disordered" evidence="5">
    <location>
        <begin position="91"/>
        <end position="123"/>
    </location>
</feature>
<dbReference type="Pfam" id="PF00403">
    <property type="entry name" value="HMA"/>
    <property type="match status" value="1"/>
</dbReference>
<evidence type="ECO:0000256" key="2">
    <source>
        <dbReference type="ARBA" id="ARBA00022723"/>
    </source>
</evidence>
<keyword evidence="3" id="KW-0636">Prenylation</keyword>